<keyword evidence="3" id="KW-0539">Nucleus</keyword>
<evidence type="ECO:0000256" key="2">
    <source>
        <dbReference type="ARBA" id="ARBA00023163"/>
    </source>
</evidence>
<dbReference type="OrthoDB" id="2123952at2759"/>
<dbReference type="GO" id="GO:0003677">
    <property type="term" value="F:DNA binding"/>
    <property type="evidence" value="ECO:0007669"/>
    <property type="project" value="InterPro"/>
</dbReference>
<dbReference type="PANTHER" id="PTHR47431">
    <property type="entry name" value="ZN(II)2CYS6 TRANSCRIPTION FACTOR (EUROFUNG)-RELATED"/>
    <property type="match status" value="1"/>
</dbReference>
<dbReference type="InterPro" id="IPR007219">
    <property type="entry name" value="XnlR_reg_dom"/>
</dbReference>
<dbReference type="OMA" id="KMCNRAG"/>
<reference evidence="6" key="1">
    <citation type="submission" date="2005-09" db="EMBL/GenBank/DDBJ databases">
        <title>Annotation of the Aspergillus terreus NIH2624 genome.</title>
        <authorList>
            <person name="Birren B.W."/>
            <person name="Lander E.S."/>
            <person name="Galagan J.E."/>
            <person name="Nusbaum C."/>
            <person name="Devon K."/>
            <person name="Henn M."/>
            <person name="Ma L.-J."/>
            <person name="Jaffe D.B."/>
            <person name="Butler J."/>
            <person name="Alvarez P."/>
            <person name="Gnerre S."/>
            <person name="Grabherr M."/>
            <person name="Kleber M."/>
            <person name="Mauceli E.W."/>
            <person name="Brockman W."/>
            <person name="Rounsley S."/>
            <person name="Young S.K."/>
            <person name="LaButti K."/>
            <person name="Pushparaj V."/>
            <person name="DeCaprio D."/>
            <person name="Crawford M."/>
            <person name="Koehrsen M."/>
            <person name="Engels R."/>
            <person name="Montgomery P."/>
            <person name="Pearson M."/>
            <person name="Howarth C."/>
            <person name="Larson L."/>
            <person name="Luoma S."/>
            <person name="White J."/>
            <person name="Alvarado L."/>
            <person name="Kodira C.D."/>
            <person name="Zeng Q."/>
            <person name="Oleary S."/>
            <person name="Yandava C."/>
            <person name="Denning D.W."/>
            <person name="Nierman W.C."/>
            <person name="Milne T."/>
            <person name="Madden K."/>
        </authorList>
    </citation>
    <scope>NUCLEOTIDE SEQUENCE [LARGE SCALE GENOMIC DNA]</scope>
    <source>
        <strain evidence="6">NIH 2624 / FGSC A1156</strain>
    </source>
</reference>
<dbReference type="PANTHER" id="PTHR47431:SF5">
    <property type="entry name" value="ZN(II)2CYS6 TRANSCRIPTION FACTOR (EUROFUNG)"/>
    <property type="match status" value="1"/>
</dbReference>
<dbReference type="eggNOG" id="ENOG502SKK7">
    <property type="taxonomic scope" value="Eukaryota"/>
</dbReference>
<dbReference type="GeneID" id="4321211"/>
<evidence type="ECO:0000256" key="1">
    <source>
        <dbReference type="ARBA" id="ARBA00023015"/>
    </source>
</evidence>
<dbReference type="Pfam" id="PF04082">
    <property type="entry name" value="Fungal_trans"/>
    <property type="match status" value="1"/>
</dbReference>
<dbReference type="CDD" id="cd12148">
    <property type="entry name" value="fungal_TF_MHR"/>
    <property type="match status" value="1"/>
</dbReference>
<dbReference type="RefSeq" id="XP_001214124.1">
    <property type="nucleotide sequence ID" value="XM_001214124.1"/>
</dbReference>
<keyword evidence="2" id="KW-0804">Transcription</keyword>
<dbReference type="GO" id="GO:0006351">
    <property type="term" value="P:DNA-templated transcription"/>
    <property type="evidence" value="ECO:0007669"/>
    <property type="project" value="InterPro"/>
</dbReference>
<evidence type="ECO:0000313" key="5">
    <source>
        <dbReference type="EMBL" id="EAU34015.1"/>
    </source>
</evidence>
<dbReference type="HOGENOM" id="CLU_014802_0_0_1"/>
<name>Q0CMY8_ASPTN</name>
<dbReference type="AlphaFoldDB" id="Q0CMY8"/>
<keyword evidence="1" id="KW-0805">Transcription regulation</keyword>
<accession>Q0CMY8</accession>
<feature type="domain" description="Xylanolytic transcriptional activator regulatory" evidence="4">
    <location>
        <begin position="162"/>
        <end position="343"/>
    </location>
</feature>
<proteinExistence type="predicted"/>
<dbReference type="EMBL" id="CH476600">
    <property type="protein sequence ID" value="EAU34015.1"/>
    <property type="molecule type" value="Genomic_DNA"/>
</dbReference>
<evidence type="ECO:0000256" key="3">
    <source>
        <dbReference type="ARBA" id="ARBA00023242"/>
    </source>
</evidence>
<organism evidence="5 6">
    <name type="scientific">Aspergillus terreus (strain NIH 2624 / FGSC A1156)</name>
    <dbReference type="NCBI Taxonomy" id="341663"/>
    <lineage>
        <taxon>Eukaryota</taxon>
        <taxon>Fungi</taxon>
        <taxon>Dikarya</taxon>
        <taxon>Ascomycota</taxon>
        <taxon>Pezizomycotina</taxon>
        <taxon>Eurotiomycetes</taxon>
        <taxon>Eurotiomycetidae</taxon>
        <taxon>Eurotiales</taxon>
        <taxon>Aspergillaceae</taxon>
        <taxon>Aspergillus</taxon>
        <taxon>Aspergillus subgen. Circumdati</taxon>
    </lineage>
</organism>
<dbReference type="Proteomes" id="UP000007963">
    <property type="component" value="Unassembled WGS sequence"/>
</dbReference>
<dbReference type="GO" id="GO:0008270">
    <property type="term" value="F:zinc ion binding"/>
    <property type="evidence" value="ECO:0007669"/>
    <property type="project" value="InterPro"/>
</dbReference>
<gene>
    <name evidence="5" type="ORF">ATEG_04946</name>
</gene>
<evidence type="ECO:0000313" key="6">
    <source>
        <dbReference type="Proteomes" id="UP000007963"/>
    </source>
</evidence>
<dbReference type="STRING" id="341663.Q0CMY8"/>
<sequence>MAQHCCSPYDEAPTITPMLSQFRASKRTTVRKKFSKPPVKLACLSCVRIKGRSALIFPVNAGEQESRTCLLFPKNVPQMGGLFRCLPLPSMNGPTGEYFTVDRCIATGSIPFGTDLQTMFAGLVGPYDVRGREVSVYHSSGLPETIPMGAPVRIYGSETEILDAYYRFIHPYFPILPQRMTCSTSDCPFPRNAFVHGTSFEPPYRPRSPLSLAISSILALVPHPEDSDPSSEESIALRRTYSHTFAQMANLNIEADCERDTLSRSPLTTREPFHAYVPIDLEKILALLVLSIYEYTQRGNLTKMRYRAGQALTMALDMGIHSLGEENTEFAEAQRRAWWMTYYCVLQGSIVSESGWSILIQAQQALALADQFTLDLTRCLSTGTNMPYIYHRMKGLDETINTMLAQSQLLPVISPSFDVDDWSECATAMSIRAISRIKLFSAQIKVHQSQAFLDSSIFSRRPYDHSVCFGQGGMGTTSLSGDSLWDVDYYPGDMTQSQASSPVSSSWSFSSTYQDYSTAPMPNIQTELPFSVKHSAKVCLHAALAMSHMVQILPSQHPFYASANDPSLLHFPLAIPSFASCLAQGSYIMSTICYKARMAQRAYPELDPGTCSSMAASDQLVEQLKRGLQCIIATMAKHAIAFEALRGIRDEIECAYQRAFPEA</sequence>
<dbReference type="VEuPathDB" id="FungiDB:ATEG_04946"/>
<protein>
    <recommendedName>
        <fullName evidence="4">Xylanolytic transcriptional activator regulatory domain-containing protein</fullName>
    </recommendedName>
</protein>
<evidence type="ECO:0000259" key="4">
    <source>
        <dbReference type="Pfam" id="PF04082"/>
    </source>
</evidence>